<dbReference type="RefSeq" id="WP_097804268.1">
    <property type="nucleotide sequence ID" value="NZ_FXYH01000005.1"/>
</dbReference>
<dbReference type="AlphaFoldDB" id="A0A238K9K0"/>
<gene>
    <name evidence="4" type="primary">mro</name>
    <name evidence="4" type="ORF">PEV8663_01763</name>
</gene>
<dbReference type="EC" id="5.1.3.3" evidence="4"/>
<evidence type="ECO:0000256" key="2">
    <source>
        <dbReference type="ARBA" id="ARBA00023235"/>
    </source>
</evidence>
<sequence length="319" mass="35260">MTEEIRSAILKDGDTSITVLSMGCAIQEWIVGGKSVVLGYKDPESYRTNPYVLGCVVGRIANRTAGAGFELDGQQWDLPANDGINHLHGGPGGLGWSNWDLNQESDTCVTLRFRSEHLAQGYPGTVDFEVRLTLNGPALTWEMTATPDRPTPVNLAQHVYFNLNGSENVLSHCVQLNASAITPTDDMLIPTGDILEVCETRYDFRTPVRISQNDPDNQGYDVNFVLDQAEQIKARVRSDTGMQLQLWTDRPGLQFYTAKHLKPFAEINSCAEHEPSFGFCLEAQDFPNAINEPTFGSIVCTPQTPYQQRTTIEISDNSG</sequence>
<keyword evidence="3" id="KW-0119">Carbohydrate metabolism</keyword>
<accession>A0A238K9K0</accession>
<dbReference type="EMBL" id="FXYH01000005">
    <property type="protein sequence ID" value="SMX39568.1"/>
    <property type="molecule type" value="Genomic_DNA"/>
</dbReference>
<evidence type="ECO:0000256" key="1">
    <source>
        <dbReference type="ARBA" id="ARBA00006206"/>
    </source>
</evidence>
<dbReference type="Proteomes" id="UP000220836">
    <property type="component" value="Unassembled WGS sequence"/>
</dbReference>
<dbReference type="PANTHER" id="PTHR10091">
    <property type="entry name" value="ALDOSE-1-EPIMERASE"/>
    <property type="match status" value="1"/>
</dbReference>
<dbReference type="SUPFAM" id="SSF74650">
    <property type="entry name" value="Galactose mutarotase-like"/>
    <property type="match status" value="1"/>
</dbReference>
<keyword evidence="2 4" id="KW-0413">Isomerase</keyword>
<dbReference type="InterPro" id="IPR014718">
    <property type="entry name" value="GH-type_carb-bd"/>
</dbReference>
<dbReference type="PANTHER" id="PTHR10091:SF0">
    <property type="entry name" value="GALACTOSE MUTAROTASE"/>
    <property type="match status" value="1"/>
</dbReference>
<keyword evidence="5" id="KW-1185">Reference proteome</keyword>
<proteinExistence type="inferred from homology"/>
<dbReference type="GO" id="GO:0030246">
    <property type="term" value="F:carbohydrate binding"/>
    <property type="evidence" value="ECO:0007669"/>
    <property type="project" value="InterPro"/>
</dbReference>
<comment type="similarity">
    <text evidence="1">Belongs to the aldose epimerase family.</text>
</comment>
<dbReference type="GO" id="GO:0006006">
    <property type="term" value="P:glucose metabolic process"/>
    <property type="evidence" value="ECO:0007669"/>
    <property type="project" value="TreeGrafter"/>
</dbReference>
<protein>
    <submittedName>
        <fullName evidence="4">Aldose 1-epimerase</fullName>
        <ecNumber evidence="4">5.1.3.3</ecNumber>
    </submittedName>
</protein>
<dbReference type="GO" id="GO:0033499">
    <property type="term" value="P:galactose catabolic process via UDP-galactose, Leloir pathway"/>
    <property type="evidence" value="ECO:0007669"/>
    <property type="project" value="TreeGrafter"/>
</dbReference>
<evidence type="ECO:0000313" key="4">
    <source>
        <dbReference type="EMBL" id="SMX39568.1"/>
    </source>
</evidence>
<evidence type="ECO:0000256" key="3">
    <source>
        <dbReference type="ARBA" id="ARBA00023277"/>
    </source>
</evidence>
<dbReference type="CDD" id="cd09019">
    <property type="entry name" value="galactose_mutarotase_like"/>
    <property type="match status" value="1"/>
</dbReference>
<dbReference type="InterPro" id="IPR047215">
    <property type="entry name" value="Galactose_mutarotase-like"/>
</dbReference>
<dbReference type="OrthoDB" id="9779408at2"/>
<dbReference type="Gene3D" id="2.70.98.10">
    <property type="match status" value="1"/>
</dbReference>
<dbReference type="InterPro" id="IPR008183">
    <property type="entry name" value="Aldose_1/G6P_1-epimerase"/>
</dbReference>
<dbReference type="GO" id="GO:0004034">
    <property type="term" value="F:aldose 1-epimerase activity"/>
    <property type="evidence" value="ECO:0007669"/>
    <property type="project" value="UniProtKB-EC"/>
</dbReference>
<evidence type="ECO:0000313" key="5">
    <source>
        <dbReference type="Proteomes" id="UP000220836"/>
    </source>
</evidence>
<dbReference type="Pfam" id="PF01263">
    <property type="entry name" value="Aldose_epim"/>
    <property type="match status" value="1"/>
</dbReference>
<dbReference type="InterPro" id="IPR011013">
    <property type="entry name" value="Gal_mutarotase_sf_dom"/>
</dbReference>
<name>A0A238K9K0_9RHOB</name>
<reference evidence="4 5" key="1">
    <citation type="submission" date="2017-05" db="EMBL/GenBank/DDBJ databases">
        <authorList>
            <person name="Song R."/>
            <person name="Chenine A.L."/>
            <person name="Ruprecht R.M."/>
        </authorList>
    </citation>
    <scope>NUCLEOTIDE SEQUENCE [LARGE SCALE GENOMIC DNA]</scope>
    <source>
        <strain evidence="4 5">CECT 8663</strain>
    </source>
</reference>
<organism evidence="4 5">
    <name type="scientific">Pelagimonas varians</name>
    <dbReference type="NCBI Taxonomy" id="696760"/>
    <lineage>
        <taxon>Bacteria</taxon>
        <taxon>Pseudomonadati</taxon>
        <taxon>Pseudomonadota</taxon>
        <taxon>Alphaproteobacteria</taxon>
        <taxon>Rhodobacterales</taxon>
        <taxon>Roseobacteraceae</taxon>
        <taxon>Pelagimonas</taxon>
    </lineage>
</organism>